<evidence type="ECO:0000313" key="6">
    <source>
        <dbReference type="Proteomes" id="UP000078544"/>
    </source>
</evidence>
<organism evidence="5 6">
    <name type="scientific">Moelleriella libera RCEF 2490</name>
    <dbReference type="NCBI Taxonomy" id="1081109"/>
    <lineage>
        <taxon>Eukaryota</taxon>
        <taxon>Fungi</taxon>
        <taxon>Dikarya</taxon>
        <taxon>Ascomycota</taxon>
        <taxon>Pezizomycotina</taxon>
        <taxon>Sordariomycetes</taxon>
        <taxon>Hypocreomycetidae</taxon>
        <taxon>Hypocreales</taxon>
        <taxon>Clavicipitaceae</taxon>
        <taxon>Moelleriella</taxon>
    </lineage>
</organism>
<dbReference type="Gene3D" id="3.10.490.10">
    <property type="entry name" value="Gamma-glutamyl cyclotransferase-like"/>
    <property type="match status" value="1"/>
</dbReference>
<dbReference type="PANTHER" id="PTHR12935">
    <property type="entry name" value="GAMMA-GLUTAMYLCYCLOTRANSFERASE"/>
    <property type="match status" value="1"/>
</dbReference>
<reference evidence="5 6" key="1">
    <citation type="journal article" date="2016" name="Genome Biol. Evol.">
        <title>Divergent and convergent evolution of fungal pathogenicity.</title>
        <authorList>
            <person name="Shang Y."/>
            <person name="Xiao G."/>
            <person name="Zheng P."/>
            <person name="Cen K."/>
            <person name="Zhan S."/>
            <person name="Wang C."/>
        </authorList>
    </citation>
    <scope>NUCLEOTIDE SEQUENCE [LARGE SCALE GENOMIC DNA]</scope>
    <source>
        <strain evidence="5 6">RCEF 2490</strain>
    </source>
</reference>
<protein>
    <recommendedName>
        <fullName evidence="1">gamma-glutamylcyclotransferase</fullName>
        <ecNumber evidence="1">4.3.2.9</ecNumber>
    </recommendedName>
</protein>
<evidence type="ECO:0000256" key="1">
    <source>
        <dbReference type="ARBA" id="ARBA00012346"/>
    </source>
</evidence>
<dbReference type="OrthoDB" id="2017317at2759"/>
<dbReference type="EC" id="4.3.2.9" evidence="1"/>
<dbReference type="InterPro" id="IPR017939">
    <property type="entry name" value="G-Glutamylcylcotransferase"/>
</dbReference>
<proteinExistence type="predicted"/>
<evidence type="ECO:0000256" key="3">
    <source>
        <dbReference type="PIRSR" id="PIRSR617939-1"/>
    </source>
</evidence>
<sequence>MGPFFKKSAASAALDKAGISSLNPNRETYSPVSSIPKTSKERLAYAATGGVAHHKSSSTSTVLYLAYGSNMSAQTFLDVRGIRPLSQVNVSAPSLRLTFDLPGIPYREPCFANVSFRKVSEKAASRQNELVHQTMDWDGGLIGVVYEVTQEDWRNIMRTEGAGSSYKEILVPCFPIRPKETLPTDGPQSFLATTLYAPQALDADQDFSEHSWWKRLFEGRQRPNPDYAQASLRYLNLLRTGGEEHDLPASYQKYLHSLRPYTTTRWSQTFGQIAFLGLWAPPLMACLGMARVLADQTGNLPPWLAHGVSILFNFMWLTYDVAFKPVFGDGERTERDNSVEYRIPLSKVVASA</sequence>
<dbReference type="EMBL" id="AZGY01000021">
    <property type="protein sequence ID" value="KZZ90480.1"/>
    <property type="molecule type" value="Genomic_DNA"/>
</dbReference>
<dbReference type="AlphaFoldDB" id="A0A166NJU9"/>
<dbReference type="GO" id="GO:0003839">
    <property type="term" value="F:gamma-glutamylcyclotransferase activity"/>
    <property type="evidence" value="ECO:0007669"/>
    <property type="project" value="UniProtKB-EC"/>
</dbReference>
<feature type="binding site" evidence="4">
    <location>
        <begin position="64"/>
        <end position="69"/>
    </location>
    <ligand>
        <name>substrate</name>
    </ligand>
</feature>
<dbReference type="PANTHER" id="PTHR12935:SF0">
    <property type="entry name" value="GAMMA-GLUTAMYLCYCLOTRANSFERASE"/>
    <property type="match status" value="1"/>
</dbReference>
<name>A0A166NJU9_9HYPO</name>
<gene>
    <name evidence="5" type="ORF">AAL_07166</name>
</gene>
<comment type="caution">
    <text evidence="5">The sequence shown here is derived from an EMBL/GenBank/DDBJ whole genome shotgun (WGS) entry which is preliminary data.</text>
</comment>
<dbReference type="STRING" id="1081109.A0A166NJU9"/>
<keyword evidence="2" id="KW-0456">Lyase</keyword>
<dbReference type="Proteomes" id="UP000078544">
    <property type="component" value="Unassembled WGS sequence"/>
</dbReference>
<accession>A0A166NJU9</accession>
<keyword evidence="6" id="KW-1185">Reference proteome</keyword>
<evidence type="ECO:0000313" key="5">
    <source>
        <dbReference type="EMBL" id="KZZ90480.1"/>
    </source>
</evidence>
<evidence type="ECO:0000256" key="2">
    <source>
        <dbReference type="ARBA" id="ARBA00023239"/>
    </source>
</evidence>
<feature type="active site" description="Proton acceptor" evidence="3">
    <location>
        <position position="160"/>
    </location>
</feature>
<feature type="binding site" evidence="4">
    <location>
        <position position="234"/>
    </location>
    <ligand>
        <name>substrate</name>
    </ligand>
</feature>
<evidence type="ECO:0000256" key="4">
    <source>
        <dbReference type="PIRSR" id="PIRSR617939-2"/>
    </source>
</evidence>